<proteinExistence type="predicted"/>
<dbReference type="Gene3D" id="3.30.70.1280">
    <property type="entry name" value="SP0830-like domains"/>
    <property type="match status" value="1"/>
</dbReference>
<accession>A0ABW3AKK0</accession>
<dbReference type="SUPFAM" id="SSF160379">
    <property type="entry name" value="SP0830-like"/>
    <property type="match status" value="1"/>
</dbReference>
<dbReference type="Gene3D" id="3.30.70.1260">
    <property type="entry name" value="bacterial protein sp0830 like"/>
    <property type="match status" value="1"/>
</dbReference>
<reference evidence="2" key="1">
    <citation type="journal article" date="2019" name="Int. J. Syst. Evol. Microbiol.">
        <title>The Global Catalogue of Microorganisms (GCM) 10K type strain sequencing project: providing services to taxonomists for standard genome sequencing and annotation.</title>
        <authorList>
            <consortium name="The Broad Institute Genomics Platform"/>
            <consortium name="The Broad Institute Genome Sequencing Center for Infectious Disease"/>
            <person name="Wu L."/>
            <person name="Ma J."/>
        </authorList>
    </citation>
    <scope>NUCLEOTIDE SEQUENCE [LARGE SCALE GENOMIC DNA]</scope>
    <source>
        <strain evidence="2">CCUG 54523</strain>
    </source>
</reference>
<name>A0ABW3AKK0_9MICO</name>
<dbReference type="RefSeq" id="WP_204979272.1">
    <property type="nucleotide sequence ID" value="NZ_JBHTII010000002.1"/>
</dbReference>
<dbReference type="InterPro" id="IPR012545">
    <property type="entry name" value="DUF1697"/>
</dbReference>
<dbReference type="Proteomes" id="UP001597055">
    <property type="component" value="Unassembled WGS sequence"/>
</dbReference>
<gene>
    <name evidence="1" type="ORF">ACFQ0P_14035</name>
</gene>
<sequence length="177" mass="19207">MTEWVALLRGVNVGGITVRSAELSDVFTDLGFAAVRTVLASGNVVFETDAAASRRAELKATIESALRQRFGYDAWIVIVTLAELRTAADGFPFDAEDASRQPWVIFCVDAATRDELLSAARDLDAGTDPVAPGEGVVYWNPVKGTTTDSPFAKIIARATYKARTTNRNLRTLRRILG</sequence>
<dbReference type="PANTHER" id="PTHR36439">
    <property type="entry name" value="BLL4334 PROTEIN"/>
    <property type="match status" value="1"/>
</dbReference>
<comment type="caution">
    <text evidence="1">The sequence shown here is derived from an EMBL/GenBank/DDBJ whole genome shotgun (WGS) entry which is preliminary data.</text>
</comment>
<evidence type="ECO:0000313" key="2">
    <source>
        <dbReference type="Proteomes" id="UP001597055"/>
    </source>
</evidence>
<dbReference type="PANTHER" id="PTHR36439:SF1">
    <property type="entry name" value="DUF1697 DOMAIN-CONTAINING PROTEIN"/>
    <property type="match status" value="1"/>
</dbReference>
<keyword evidence="2" id="KW-1185">Reference proteome</keyword>
<organism evidence="1 2">
    <name type="scientific">Microbacterium insulae</name>
    <dbReference type="NCBI Taxonomy" id="483014"/>
    <lineage>
        <taxon>Bacteria</taxon>
        <taxon>Bacillati</taxon>
        <taxon>Actinomycetota</taxon>
        <taxon>Actinomycetes</taxon>
        <taxon>Micrococcales</taxon>
        <taxon>Microbacteriaceae</taxon>
        <taxon>Microbacterium</taxon>
    </lineage>
</organism>
<protein>
    <submittedName>
        <fullName evidence="1">DUF1697 domain-containing protein</fullName>
    </submittedName>
</protein>
<dbReference type="PIRSF" id="PIRSF008502">
    <property type="entry name" value="UCP008502"/>
    <property type="match status" value="1"/>
</dbReference>
<dbReference type="Pfam" id="PF08002">
    <property type="entry name" value="DUF1697"/>
    <property type="match status" value="1"/>
</dbReference>
<dbReference type="EMBL" id="JBHTII010000002">
    <property type="protein sequence ID" value="MFD0791515.1"/>
    <property type="molecule type" value="Genomic_DNA"/>
</dbReference>
<evidence type="ECO:0000313" key="1">
    <source>
        <dbReference type="EMBL" id="MFD0791515.1"/>
    </source>
</evidence>